<dbReference type="Proteomes" id="UP001310692">
    <property type="component" value="Unassembled WGS sequence"/>
</dbReference>
<protein>
    <submittedName>
        <fullName evidence="2">Cbb3-type cytochrome oxidase assembly protein CcoS</fullName>
    </submittedName>
</protein>
<organism evidence="2 3">
    <name type="scientific">Hyphobacterium marinum</name>
    <dbReference type="NCBI Taxonomy" id="3116574"/>
    <lineage>
        <taxon>Bacteria</taxon>
        <taxon>Pseudomonadati</taxon>
        <taxon>Pseudomonadota</taxon>
        <taxon>Alphaproteobacteria</taxon>
        <taxon>Maricaulales</taxon>
        <taxon>Maricaulaceae</taxon>
        <taxon>Hyphobacterium</taxon>
    </lineage>
</organism>
<proteinExistence type="predicted"/>
<dbReference type="NCBIfam" id="TIGR00847">
    <property type="entry name" value="ccoS"/>
    <property type="match status" value="1"/>
</dbReference>
<feature type="compositionally biased region" description="Basic and acidic residues" evidence="1">
    <location>
        <begin position="56"/>
        <end position="68"/>
    </location>
</feature>
<dbReference type="RefSeq" id="WP_330194579.1">
    <property type="nucleotide sequence ID" value="NZ_JAZDRO010000001.1"/>
</dbReference>
<dbReference type="PANTHER" id="PTHR41532">
    <property type="entry name" value="FIXS PROTEIN"/>
    <property type="match status" value="1"/>
</dbReference>
<feature type="region of interest" description="Disordered" evidence="1">
    <location>
        <begin position="48"/>
        <end position="68"/>
    </location>
</feature>
<gene>
    <name evidence="2" type="primary">ccoS</name>
    <name evidence="2" type="ORF">V0U35_00125</name>
</gene>
<evidence type="ECO:0000256" key="1">
    <source>
        <dbReference type="SAM" id="MobiDB-lite"/>
    </source>
</evidence>
<accession>A0ABU7LU26</accession>
<name>A0ABU7LU26_9PROT</name>
<evidence type="ECO:0000313" key="2">
    <source>
        <dbReference type="EMBL" id="MEE2565071.1"/>
    </source>
</evidence>
<evidence type="ECO:0000313" key="3">
    <source>
        <dbReference type="Proteomes" id="UP001310692"/>
    </source>
</evidence>
<comment type="caution">
    <text evidence="2">The sequence shown here is derived from an EMBL/GenBank/DDBJ whole genome shotgun (WGS) entry which is preliminary data.</text>
</comment>
<dbReference type="PANTHER" id="PTHR41532:SF1">
    <property type="entry name" value="FIXS PROTEIN"/>
    <property type="match status" value="1"/>
</dbReference>
<dbReference type="EMBL" id="JAZDRO010000001">
    <property type="protein sequence ID" value="MEE2565071.1"/>
    <property type="molecule type" value="Genomic_DNA"/>
</dbReference>
<keyword evidence="3" id="KW-1185">Reference proteome</keyword>
<dbReference type="InterPro" id="IPR004714">
    <property type="entry name" value="Cyt_oxidase_maturation_cbb3"/>
</dbReference>
<reference evidence="2 3" key="1">
    <citation type="submission" date="2024-01" db="EMBL/GenBank/DDBJ databases">
        <title>Hyphobacterium bacterium isolated from marine sediment.</title>
        <authorList>
            <person name="Zhao S."/>
        </authorList>
    </citation>
    <scope>NUCLEOTIDE SEQUENCE [LARGE SCALE GENOMIC DNA]</scope>
    <source>
        <strain evidence="2 3">Y60-23</strain>
    </source>
</reference>
<dbReference type="Pfam" id="PF03597">
    <property type="entry name" value="FixS"/>
    <property type="match status" value="1"/>
</dbReference>
<sequence length="68" mass="7171">MSALLWLIPAALGLGLMGLLAFLWSVRSGQYDDLDGAAQRILIDEDAPLPDQEAAAEARDGEGTGEKS</sequence>